<dbReference type="HOGENOM" id="CLU_1318680_0_0_9"/>
<evidence type="ECO:0000256" key="1">
    <source>
        <dbReference type="SAM" id="SignalP"/>
    </source>
</evidence>
<organism evidence="2 3">
    <name type="scientific">Alkaliphilus metalliredigens (strain QYMF)</name>
    <dbReference type="NCBI Taxonomy" id="293826"/>
    <lineage>
        <taxon>Bacteria</taxon>
        <taxon>Bacillati</taxon>
        <taxon>Bacillota</taxon>
        <taxon>Clostridia</taxon>
        <taxon>Peptostreptococcales</taxon>
        <taxon>Natronincolaceae</taxon>
        <taxon>Alkaliphilus</taxon>
    </lineage>
</organism>
<dbReference type="STRING" id="293826.Amet_4694"/>
<proteinExistence type="predicted"/>
<keyword evidence="1" id="KW-0732">Signal</keyword>
<keyword evidence="3" id="KW-1185">Reference proteome</keyword>
<gene>
    <name evidence="2" type="ordered locus">Amet_4694</name>
</gene>
<dbReference type="AlphaFoldDB" id="A6TX44"/>
<evidence type="ECO:0000313" key="2">
    <source>
        <dbReference type="EMBL" id="ABR50762.1"/>
    </source>
</evidence>
<dbReference type="RefSeq" id="WP_012065647.1">
    <property type="nucleotide sequence ID" value="NC_009633.1"/>
</dbReference>
<dbReference type="Proteomes" id="UP000001572">
    <property type="component" value="Chromosome"/>
</dbReference>
<dbReference type="KEGG" id="amt:Amet_4694"/>
<protein>
    <submittedName>
        <fullName evidence="2">Uncharacterized protein</fullName>
    </submittedName>
</protein>
<accession>A6TX44</accession>
<sequence length="208" mass="22752">MKKIIVMVIFALLLSSNLYAANAYTNDVSNDIFVVTRSENSSEERYVQSLANELNISYKEAYEMNQKENQEYLSEIGTLGLDEIINYKTLIGSTSLSGAPQSVEMAVEVKYVYSYTTGKALEIMSVGEPHMYIPGLSNVQLSGGGYNKEVSTTNARISRTATLVYEVGSSTGITIGGDILNISQTSSETYTVTTRAKTYVMSFGLSDL</sequence>
<evidence type="ECO:0000313" key="3">
    <source>
        <dbReference type="Proteomes" id="UP000001572"/>
    </source>
</evidence>
<reference evidence="3" key="1">
    <citation type="journal article" date="2016" name="Genome Announc.">
        <title>Complete genome sequence of Alkaliphilus metalliredigens strain QYMF, an alkaliphilic and metal-reducing bacterium isolated from borax-contaminated leachate ponds.</title>
        <authorList>
            <person name="Hwang C."/>
            <person name="Copeland A."/>
            <person name="Lucas S."/>
            <person name="Lapidus A."/>
            <person name="Barry K."/>
            <person name="Detter J.C."/>
            <person name="Glavina Del Rio T."/>
            <person name="Hammon N."/>
            <person name="Israni S."/>
            <person name="Dalin E."/>
            <person name="Tice H."/>
            <person name="Pitluck S."/>
            <person name="Chertkov O."/>
            <person name="Brettin T."/>
            <person name="Bruce D."/>
            <person name="Han C."/>
            <person name="Schmutz J."/>
            <person name="Larimer F."/>
            <person name="Land M.L."/>
            <person name="Hauser L."/>
            <person name="Kyrpides N."/>
            <person name="Mikhailova N."/>
            <person name="Ye Q."/>
            <person name="Zhou J."/>
            <person name="Richardson P."/>
            <person name="Fields M.W."/>
        </authorList>
    </citation>
    <scope>NUCLEOTIDE SEQUENCE [LARGE SCALE GENOMIC DNA]</scope>
    <source>
        <strain evidence="3">QYMF</strain>
    </source>
</reference>
<name>A6TX44_ALKMQ</name>
<feature type="signal peptide" evidence="1">
    <location>
        <begin position="1"/>
        <end position="20"/>
    </location>
</feature>
<feature type="chain" id="PRO_5039636013" evidence="1">
    <location>
        <begin position="21"/>
        <end position="208"/>
    </location>
</feature>
<dbReference type="EMBL" id="CP000724">
    <property type="protein sequence ID" value="ABR50762.1"/>
    <property type="molecule type" value="Genomic_DNA"/>
</dbReference>